<feature type="transmembrane region" description="Helical" evidence="1">
    <location>
        <begin position="231"/>
        <end position="254"/>
    </location>
</feature>
<feature type="transmembrane region" description="Helical" evidence="1">
    <location>
        <begin position="97"/>
        <end position="116"/>
    </location>
</feature>
<evidence type="ECO:0000313" key="4">
    <source>
        <dbReference type="Proteomes" id="UP000255317"/>
    </source>
</evidence>
<dbReference type="GO" id="GO:0016717">
    <property type="term" value="F:oxidoreductase activity, acting on paired donors, with oxidation of a pair of donors resulting in the reduction of molecular oxygen to two molecules of water"/>
    <property type="evidence" value="ECO:0007669"/>
    <property type="project" value="TreeGrafter"/>
</dbReference>
<dbReference type="PANTHER" id="PTHR19353:SF19">
    <property type="entry name" value="DELTA(5) FATTY ACID DESATURASE C-RELATED"/>
    <property type="match status" value="1"/>
</dbReference>
<dbReference type="Pfam" id="PF00487">
    <property type="entry name" value="FA_desaturase"/>
    <property type="match status" value="1"/>
</dbReference>
<proteinExistence type="predicted"/>
<dbReference type="CDD" id="cd03506">
    <property type="entry name" value="Delta6-FADS-like"/>
    <property type="match status" value="1"/>
</dbReference>
<keyword evidence="1" id="KW-0812">Transmembrane</keyword>
<dbReference type="PIRSF" id="PIRSF015921">
    <property type="entry name" value="FA_sphinglp_des"/>
    <property type="match status" value="1"/>
</dbReference>
<dbReference type="EMBL" id="QRAO01000005">
    <property type="protein sequence ID" value="RDK84168.1"/>
    <property type="molecule type" value="Genomic_DNA"/>
</dbReference>
<protein>
    <submittedName>
        <fullName evidence="3">Linoleoyl-CoA desaturase</fullName>
    </submittedName>
</protein>
<reference evidence="3 4" key="1">
    <citation type="submission" date="2018-07" db="EMBL/GenBank/DDBJ databases">
        <title>Genomic Encyclopedia of Type Strains, Phase IV (KMG-IV): sequencing the most valuable type-strain genomes for metagenomic binning, comparative biology and taxonomic classification.</title>
        <authorList>
            <person name="Goeker M."/>
        </authorList>
    </citation>
    <scope>NUCLEOTIDE SEQUENCE [LARGE SCALE GENOMIC DNA]</scope>
    <source>
        <strain evidence="3 4">DSM 101478</strain>
    </source>
</reference>
<dbReference type="AlphaFoldDB" id="A0A370Q711"/>
<feature type="transmembrane region" description="Helical" evidence="1">
    <location>
        <begin position="191"/>
        <end position="210"/>
    </location>
</feature>
<feature type="domain" description="Fatty acid desaturase" evidence="2">
    <location>
        <begin position="92"/>
        <end position="368"/>
    </location>
</feature>
<sequence length="393" mass="45746">MGREILIYNAYFSRLIFRSNPEGKPKIVNTPQIKFSRVDSAKFFRTLNKRVNTYFKENEIARTGNWKLHVKTIVMFSLYLSPYFLLLTLNLPTWAQILLTIVMGIGMAGVGMNVMHDANHGSYSSKKWINKIMGGSLYILAGNVYNWQVQHNVLHHTYTNIHGHDEDLDAGRIIRFSEHAKWRRFHRFQHVYSVFLYGLLTFNWMLTADFKQTKRYLSKKLSYGKFPKPSVQWTTLFITKAIYVAIWIVLPILFFDIAWWKILIGFFLMHYVAGLILSIVFQLAHVVGDTQMPLPDNTGNMKNTWAIHQLFTTVNFSTKNKIMNWFTGGLNHQVEHHIFPNISHVHYTKISEIVKKTALEFNLPYNEYKTTRSAIIAHFKHLKAMGVNPAIPA</sequence>
<organism evidence="3 4">
    <name type="scientific">Marinirhabdus gelatinilytica</name>
    <dbReference type="NCBI Taxonomy" id="1703343"/>
    <lineage>
        <taxon>Bacteria</taxon>
        <taxon>Pseudomonadati</taxon>
        <taxon>Bacteroidota</taxon>
        <taxon>Flavobacteriia</taxon>
        <taxon>Flavobacteriales</taxon>
        <taxon>Flavobacteriaceae</taxon>
    </lineage>
</organism>
<dbReference type="GO" id="GO:0008610">
    <property type="term" value="P:lipid biosynthetic process"/>
    <property type="evidence" value="ECO:0007669"/>
    <property type="project" value="UniProtKB-ARBA"/>
</dbReference>
<comment type="caution">
    <text evidence="3">The sequence shown here is derived from an EMBL/GenBank/DDBJ whole genome shotgun (WGS) entry which is preliminary data.</text>
</comment>
<gene>
    <name evidence="3" type="ORF">C8D94_10512</name>
</gene>
<dbReference type="Proteomes" id="UP000255317">
    <property type="component" value="Unassembled WGS sequence"/>
</dbReference>
<keyword evidence="4" id="KW-1185">Reference proteome</keyword>
<keyword evidence="1" id="KW-1133">Transmembrane helix</keyword>
<evidence type="ECO:0000259" key="2">
    <source>
        <dbReference type="Pfam" id="PF00487"/>
    </source>
</evidence>
<keyword evidence="1" id="KW-0472">Membrane</keyword>
<evidence type="ECO:0000313" key="3">
    <source>
        <dbReference type="EMBL" id="RDK84168.1"/>
    </source>
</evidence>
<name>A0A370Q711_9FLAO</name>
<dbReference type="InterPro" id="IPR005804">
    <property type="entry name" value="FA_desaturase_dom"/>
</dbReference>
<dbReference type="InterPro" id="IPR012171">
    <property type="entry name" value="Fatty_acid_desaturase"/>
</dbReference>
<dbReference type="GO" id="GO:0016020">
    <property type="term" value="C:membrane"/>
    <property type="evidence" value="ECO:0007669"/>
    <property type="project" value="TreeGrafter"/>
</dbReference>
<feature type="transmembrane region" description="Helical" evidence="1">
    <location>
        <begin position="260"/>
        <end position="284"/>
    </location>
</feature>
<accession>A0A370Q711</accession>
<dbReference type="PANTHER" id="PTHR19353">
    <property type="entry name" value="FATTY ACID DESATURASE 2"/>
    <property type="match status" value="1"/>
</dbReference>
<feature type="transmembrane region" description="Helical" evidence="1">
    <location>
        <begin position="72"/>
        <end position="91"/>
    </location>
</feature>
<evidence type="ECO:0000256" key="1">
    <source>
        <dbReference type="SAM" id="Phobius"/>
    </source>
</evidence>